<dbReference type="PROSITE" id="PS00484">
    <property type="entry name" value="THYROGLOBULIN_1_1"/>
    <property type="match status" value="2"/>
</dbReference>
<feature type="domain" description="Antistasin-like" evidence="9">
    <location>
        <begin position="402"/>
        <end position="427"/>
    </location>
</feature>
<dbReference type="SUPFAM" id="SSF57262">
    <property type="entry name" value="Leech antihemostatic proteins"/>
    <property type="match status" value="2"/>
</dbReference>
<keyword evidence="7" id="KW-0732">Signal</keyword>
<keyword evidence="6" id="KW-1133">Transmembrane helix</keyword>
<feature type="disulfide bond" evidence="5">
    <location>
        <begin position="1199"/>
        <end position="1219"/>
    </location>
</feature>
<feature type="domain" description="Antistasin-like" evidence="9">
    <location>
        <begin position="773"/>
        <end position="799"/>
    </location>
</feature>
<comment type="caution">
    <text evidence="11">The sequence shown here is derived from an EMBL/GenBank/DDBJ whole genome shotgun (WGS) entry which is preliminary data.</text>
</comment>
<dbReference type="PROSITE" id="PS51252">
    <property type="entry name" value="ANTISTASIN"/>
    <property type="match status" value="4"/>
</dbReference>
<dbReference type="InterPro" id="IPR028150">
    <property type="entry name" value="Lustrin_cystein"/>
</dbReference>
<feature type="disulfide bond" evidence="5">
    <location>
        <begin position="351"/>
        <end position="358"/>
    </location>
</feature>
<dbReference type="InterPro" id="IPR004094">
    <property type="entry name" value="Antistasin-like"/>
</dbReference>
<dbReference type="Pfam" id="PF00086">
    <property type="entry name" value="Thyroglobulin_1"/>
    <property type="match status" value="5"/>
</dbReference>
<organism evidence="11 12">
    <name type="scientific">Polypedilum vanderplanki</name>
    <name type="common">Sleeping chironomid midge</name>
    <dbReference type="NCBI Taxonomy" id="319348"/>
    <lineage>
        <taxon>Eukaryota</taxon>
        <taxon>Metazoa</taxon>
        <taxon>Ecdysozoa</taxon>
        <taxon>Arthropoda</taxon>
        <taxon>Hexapoda</taxon>
        <taxon>Insecta</taxon>
        <taxon>Pterygota</taxon>
        <taxon>Neoptera</taxon>
        <taxon>Endopterygota</taxon>
        <taxon>Diptera</taxon>
        <taxon>Nematocera</taxon>
        <taxon>Chironomoidea</taxon>
        <taxon>Chironomidae</taxon>
        <taxon>Chironominae</taxon>
        <taxon>Polypedilum</taxon>
        <taxon>Polypedilum</taxon>
    </lineage>
</organism>
<dbReference type="InterPro" id="IPR008197">
    <property type="entry name" value="WAP_dom"/>
</dbReference>
<dbReference type="InterPro" id="IPR000716">
    <property type="entry name" value="Thyroglobulin_1"/>
</dbReference>
<evidence type="ECO:0000256" key="1">
    <source>
        <dbReference type="ARBA" id="ARBA00004613"/>
    </source>
</evidence>
<sequence length="1542" mass="172578">MKQQQIELVRYGVKKLSVLICLLIILQLVNSSTIYEEETRSLDNARARVSDVNELTFCQQLRNFESRRARDYKEKGSKVQVRIPRCNRLGDFEPVQCSNELENSYCFCVDEYGIEVPGTRADSETDVNCTASAMTKNDCPAASCRMFCPSGFARDLTTGCPVCKCYDVCNDVKCPNGHECEPIEVKCKNEPCPPIPTCRRARSLSDFCPAGSPLSIAGTIRPFLCGNDPGKPQCPPLYKCVVQTGNDYGVCCPASLKYEKPGTCPNSADFISSSDHGLLCGSSCSHDLECPLLQKCCDSTKCGKTCQNTRDATLCHQAKLQSEILAISEREGRGYVPQCDEKSGQFTTKQCSNNGLVCWCVNPENGNKIKGTIGAAKSVKCDNIENLLIRSGARSIDGSNQCDQNICAAICQYGFKTDHNGCNTCECEEPCEGFICDPGSRCVVAKDPKCTSGSGLCQSEPICQPDLIYSNPCEHGVPLTHNFTEEIAYCQEELNSSEYQQRSFLDESDESVEGRSMITKITCPDGFKCKRLKGQSESVCCPIDLTPAAADNQEVEDTTVKQPSMCEYLRDFNDRMEGTEEGMALAIKPPKCNPDGTYVSTQCQVRKTLVTKAEQKKVLEQNNIREMRKLLSTSSRRKRDVETLKLIRVDNRQANRRSDDDYDTQAVLDFLKRRILESPQRFITELFGDNTEGRTARVIDIQAEDYEDEEDDFEVRDDRKLALKSQNRFNDLVEVEVEQCYCVDRYGTEIPNTRGTMNVTEAECNNIRENSECLDLTCRMGCDYGFVIDSKTQCPTCQCRDPCDGIQCEENQECRTVEVSCEDSYCPPVPSCFPKKQGQCPFLVPPAGEDTEDACAYECRSDTHCAGSKKCCSNGCGTVCVEPMLKSACQHLQSIQIHQAIEMSIPAKQKYIAQCNDDGTWKTIQCGPNNICWCVDERGNEKSGTRTSEGIPNCSVSKSSNCPKVRCKYCEHGYAFDDNGCKTCECKDLCKEIKCPLDEQCELVQVECINSYNNTQPCPRLPICTPIRDSICTEGLPLKQGGREINCGPDATECPTTHTCNLNPITKRGVCCAKSRDVCFESIDAACILNDNDVSESIVKYRFNPRHNKCTPVRLARNYNRNSSCASKNLFHSEQACKSVCPVLTQCERLKLKNSIAARRRADKSDIWFRPRCDPETGNWNSVQCIGENTTDSTRVCWCADKKGSPIKGSLTKGSEPVCNYRQARRRIQEQSDPVMEELIRQITFLTDESNFLDDEDESTATMDSEKIAIATERALEMSEMIGESTKKLIASTTRCDALRSTARFTVTCDEQGKFNPMQCNHETCWCVDEAGNQLPFTNTFRKGSRKCKHTPLDAIEIELNLINPNNVKLTNLYDVMFEDVRELIGEDSFVNFRVHENSDSIVTLKFDLIDEEKVNQAFAIEEMSKEDNLYLFHGMLKVDIRQSKFSHRIPMETISNAQKSALGIPESTFHTIVFIMATSSAFIISILVIYVMLKKGKSKNDKTHYVNNKNLHSGDKYIDYTSPIFVLSANDLPRTQHSNSS</sequence>
<feature type="chain" id="PRO_5039893281" evidence="7">
    <location>
        <begin position="32"/>
        <end position="1542"/>
    </location>
</feature>
<keyword evidence="6" id="KW-0472">Membrane</keyword>
<dbReference type="PROSITE" id="PS51390">
    <property type="entry name" value="WAP"/>
    <property type="match status" value="2"/>
</dbReference>
<dbReference type="CDD" id="cd00199">
    <property type="entry name" value="WAP"/>
    <property type="match status" value="1"/>
</dbReference>
<dbReference type="GO" id="GO:0005604">
    <property type="term" value="C:basement membrane"/>
    <property type="evidence" value="ECO:0007669"/>
    <property type="project" value="TreeGrafter"/>
</dbReference>
<keyword evidence="3" id="KW-0677">Repeat</keyword>
<dbReference type="GO" id="GO:0004867">
    <property type="term" value="F:serine-type endopeptidase inhibitor activity"/>
    <property type="evidence" value="ECO:0007669"/>
    <property type="project" value="InterPro"/>
</dbReference>
<proteinExistence type="predicted"/>
<comment type="caution">
    <text evidence="5">Lacks conserved residue(s) required for the propagation of feature annotation.</text>
</comment>
<dbReference type="InterPro" id="IPR051950">
    <property type="entry name" value="Dev_reg/Prot_inhib"/>
</dbReference>
<feature type="signal peptide" evidence="7">
    <location>
        <begin position="1"/>
        <end position="31"/>
    </location>
</feature>
<feature type="domain" description="Antistasin-like" evidence="9">
    <location>
        <begin position="954"/>
        <end position="986"/>
    </location>
</feature>
<dbReference type="EMBL" id="JADBJN010000003">
    <property type="protein sequence ID" value="KAG5673918.1"/>
    <property type="molecule type" value="Genomic_DNA"/>
</dbReference>
<dbReference type="CDD" id="cd00191">
    <property type="entry name" value="TY"/>
    <property type="match status" value="4"/>
</dbReference>
<feature type="domain" description="WAP" evidence="10">
    <location>
        <begin position="257"/>
        <end position="310"/>
    </location>
</feature>
<feature type="transmembrane region" description="Helical" evidence="6">
    <location>
        <begin position="1470"/>
        <end position="1494"/>
    </location>
</feature>
<dbReference type="InterPro" id="IPR006150">
    <property type="entry name" value="Cys_repeat_1"/>
</dbReference>
<dbReference type="SUPFAM" id="SSF57610">
    <property type="entry name" value="Thyroglobulin type-1 domain"/>
    <property type="match status" value="6"/>
</dbReference>
<gene>
    <name evidence="11" type="ORF">PVAND_003919</name>
</gene>
<dbReference type="PANTHER" id="PTHR12352">
    <property type="entry name" value="SECRETED MODULAR CALCIUM-BINDING PROTEIN"/>
    <property type="match status" value="1"/>
</dbReference>
<protein>
    <submittedName>
        <fullName evidence="11">Uncharacterized protein</fullName>
    </submittedName>
</protein>
<comment type="subcellular location">
    <subcellularLocation>
        <location evidence="1">Secreted</location>
    </subcellularLocation>
</comment>
<evidence type="ECO:0000259" key="8">
    <source>
        <dbReference type="PROSITE" id="PS51162"/>
    </source>
</evidence>
<dbReference type="Proteomes" id="UP001107558">
    <property type="component" value="Chromosome 3"/>
</dbReference>
<evidence type="ECO:0000256" key="6">
    <source>
        <dbReference type="SAM" id="Phobius"/>
    </source>
</evidence>
<dbReference type="SMART" id="SM00289">
    <property type="entry name" value="WR1"/>
    <property type="match status" value="4"/>
</dbReference>
<dbReference type="GO" id="GO:0007160">
    <property type="term" value="P:cell-matrix adhesion"/>
    <property type="evidence" value="ECO:0007669"/>
    <property type="project" value="TreeGrafter"/>
</dbReference>
<dbReference type="Pfam" id="PF02822">
    <property type="entry name" value="Antistasin"/>
    <property type="match status" value="3"/>
</dbReference>
<dbReference type="InterPro" id="IPR011061">
    <property type="entry name" value="Hirudin/antistatin"/>
</dbReference>
<keyword evidence="4 5" id="KW-1015">Disulfide bond</keyword>
<dbReference type="Pfam" id="PF00095">
    <property type="entry name" value="WAP"/>
    <property type="match status" value="2"/>
</dbReference>
<evidence type="ECO:0000256" key="5">
    <source>
        <dbReference type="PROSITE-ProRule" id="PRU00500"/>
    </source>
</evidence>
<feature type="domain" description="Thyroglobulin type-1" evidence="8">
    <location>
        <begin position="1293"/>
        <end position="1348"/>
    </location>
</feature>
<dbReference type="Gene3D" id="2.10.22.10">
    <property type="entry name" value="Antistasin, domain 1"/>
    <property type="match status" value="4"/>
</dbReference>
<evidence type="ECO:0000259" key="10">
    <source>
        <dbReference type="PROSITE" id="PS51390"/>
    </source>
</evidence>
<evidence type="ECO:0000256" key="7">
    <source>
        <dbReference type="SAM" id="SignalP"/>
    </source>
</evidence>
<keyword evidence="2" id="KW-0964">Secreted</keyword>
<dbReference type="PROSITE" id="PS51162">
    <property type="entry name" value="THYROGLOBULIN_1_2"/>
    <property type="match status" value="5"/>
</dbReference>
<dbReference type="InterPro" id="IPR036645">
    <property type="entry name" value="Elafin-like_sf"/>
</dbReference>
<evidence type="ECO:0000313" key="12">
    <source>
        <dbReference type="Proteomes" id="UP001107558"/>
    </source>
</evidence>
<evidence type="ECO:0000256" key="2">
    <source>
        <dbReference type="ARBA" id="ARBA00022525"/>
    </source>
</evidence>
<feature type="domain" description="Thyroglobulin type-1" evidence="8">
    <location>
        <begin position="1144"/>
        <end position="1219"/>
    </location>
</feature>
<evidence type="ECO:0000256" key="4">
    <source>
        <dbReference type="ARBA" id="ARBA00023157"/>
    </source>
</evidence>
<reference evidence="11" key="1">
    <citation type="submission" date="2021-03" db="EMBL/GenBank/DDBJ databases">
        <title>Chromosome level genome of the anhydrobiotic midge Polypedilum vanderplanki.</title>
        <authorList>
            <person name="Yoshida Y."/>
            <person name="Kikawada T."/>
            <person name="Gusev O."/>
        </authorList>
    </citation>
    <scope>NUCLEOTIDE SEQUENCE</scope>
    <source>
        <strain evidence="11">NIAS01</strain>
        <tissue evidence="11">Whole body or cell culture</tissue>
    </source>
</reference>
<feature type="disulfide bond" evidence="5">
    <location>
        <begin position="934"/>
        <end position="954"/>
    </location>
</feature>
<feature type="domain" description="WAP" evidence="10">
    <location>
        <begin position="833"/>
        <end position="884"/>
    </location>
</feature>
<name>A0A9J6BXG4_POLVA</name>
<dbReference type="PANTHER" id="PTHR12352:SF31">
    <property type="entry name" value="PAPILIN-LIKE PROTEIN"/>
    <property type="match status" value="1"/>
</dbReference>
<dbReference type="InterPro" id="IPR036857">
    <property type="entry name" value="Thyroglobulin_1_sf"/>
</dbReference>
<accession>A0A9J6BXG4</accession>
<dbReference type="SMART" id="SM00211">
    <property type="entry name" value="TY"/>
    <property type="match status" value="5"/>
</dbReference>
<feature type="domain" description="Thyroglobulin type-1" evidence="8">
    <location>
        <begin position="312"/>
        <end position="381"/>
    </location>
</feature>
<dbReference type="Pfam" id="PF14625">
    <property type="entry name" value="Lustrin_cystein"/>
    <property type="match status" value="3"/>
</dbReference>
<feature type="domain" description="Antistasin-like" evidence="9">
    <location>
        <begin position="139"/>
        <end position="165"/>
    </location>
</feature>
<dbReference type="SMART" id="SM00217">
    <property type="entry name" value="WAP"/>
    <property type="match status" value="2"/>
</dbReference>
<dbReference type="OrthoDB" id="406800at2759"/>
<dbReference type="Gene3D" id="4.10.75.10">
    <property type="entry name" value="Elafin-like"/>
    <property type="match status" value="2"/>
</dbReference>
<keyword evidence="12" id="KW-1185">Reference proteome</keyword>
<evidence type="ECO:0000313" key="11">
    <source>
        <dbReference type="EMBL" id="KAG5673918.1"/>
    </source>
</evidence>
<evidence type="ECO:0000256" key="3">
    <source>
        <dbReference type="ARBA" id="ARBA00022737"/>
    </source>
</evidence>
<feature type="domain" description="Thyroglobulin type-1" evidence="8">
    <location>
        <begin position="886"/>
        <end position="954"/>
    </location>
</feature>
<feature type="domain" description="Thyroglobulin type-1" evidence="8">
    <location>
        <begin position="55"/>
        <end position="129"/>
    </location>
</feature>
<keyword evidence="6" id="KW-0812">Transmembrane</keyword>
<dbReference type="GO" id="GO:0005615">
    <property type="term" value="C:extracellular space"/>
    <property type="evidence" value="ECO:0007669"/>
    <property type="project" value="TreeGrafter"/>
</dbReference>
<dbReference type="Gene3D" id="4.10.800.10">
    <property type="entry name" value="Thyroglobulin type-1"/>
    <property type="match status" value="5"/>
</dbReference>
<evidence type="ECO:0000259" key="9">
    <source>
        <dbReference type="PROSITE" id="PS51252"/>
    </source>
</evidence>